<dbReference type="PANTHER" id="PTHR30471">
    <property type="entry name" value="DNA REPAIR PROTEIN RADC"/>
    <property type="match status" value="1"/>
</dbReference>
<name>A0A9E2NUJ4_9LACO</name>
<dbReference type="InterPro" id="IPR025657">
    <property type="entry name" value="RadC_JAB"/>
</dbReference>
<evidence type="ECO:0000256" key="3">
    <source>
        <dbReference type="ARBA" id="ARBA00022723"/>
    </source>
</evidence>
<keyword evidence="6" id="KW-0482">Metalloprotease</keyword>
<dbReference type="GO" id="GO:0046872">
    <property type="term" value="F:metal ion binding"/>
    <property type="evidence" value="ECO:0007669"/>
    <property type="project" value="UniProtKB-KW"/>
</dbReference>
<keyword evidence="5" id="KW-0862">Zinc</keyword>
<dbReference type="GO" id="GO:0006508">
    <property type="term" value="P:proteolysis"/>
    <property type="evidence" value="ECO:0007669"/>
    <property type="project" value="UniProtKB-KW"/>
</dbReference>
<feature type="domain" description="MPN" evidence="7">
    <location>
        <begin position="82"/>
        <end position="204"/>
    </location>
</feature>
<dbReference type="InterPro" id="IPR037518">
    <property type="entry name" value="MPN"/>
</dbReference>
<comment type="similarity">
    <text evidence="1">Belongs to the UPF0758 family.</text>
</comment>
<evidence type="ECO:0000313" key="8">
    <source>
        <dbReference type="EMBL" id="MBU3829341.1"/>
    </source>
</evidence>
<gene>
    <name evidence="8" type="ORF">H9843_00320</name>
</gene>
<dbReference type="PROSITE" id="PS50249">
    <property type="entry name" value="MPN"/>
    <property type="match status" value="1"/>
</dbReference>
<dbReference type="AlphaFoldDB" id="A0A9E2NUJ4"/>
<keyword evidence="4" id="KW-0378">Hydrolase</keyword>
<evidence type="ECO:0000259" key="7">
    <source>
        <dbReference type="PROSITE" id="PS50249"/>
    </source>
</evidence>
<dbReference type="EMBL" id="JAHLFK010000002">
    <property type="protein sequence ID" value="MBU3829341.1"/>
    <property type="molecule type" value="Genomic_DNA"/>
</dbReference>
<dbReference type="PROSITE" id="PS01302">
    <property type="entry name" value="UPF0758"/>
    <property type="match status" value="1"/>
</dbReference>
<dbReference type="Proteomes" id="UP000824180">
    <property type="component" value="Unassembled WGS sequence"/>
</dbReference>
<dbReference type="GO" id="GO:0008237">
    <property type="term" value="F:metallopeptidase activity"/>
    <property type="evidence" value="ECO:0007669"/>
    <property type="project" value="UniProtKB-KW"/>
</dbReference>
<dbReference type="PANTHER" id="PTHR30471:SF3">
    <property type="entry name" value="UPF0758 PROTEIN YEES-RELATED"/>
    <property type="match status" value="1"/>
</dbReference>
<dbReference type="Gene3D" id="3.40.140.10">
    <property type="entry name" value="Cytidine Deaminase, domain 2"/>
    <property type="match status" value="1"/>
</dbReference>
<keyword evidence="2" id="KW-0645">Protease</keyword>
<proteinExistence type="inferred from homology"/>
<comment type="caution">
    <text evidence="8">The sequence shown here is derived from an EMBL/GenBank/DDBJ whole genome shotgun (WGS) entry which is preliminary data.</text>
</comment>
<evidence type="ECO:0000256" key="5">
    <source>
        <dbReference type="ARBA" id="ARBA00022833"/>
    </source>
</evidence>
<dbReference type="SUPFAM" id="SSF102712">
    <property type="entry name" value="JAB1/MPN domain"/>
    <property type="match status" value="1"/>
</dbReference>
<dbReference type="Pfam" id="PF04002">
    <property type="entry name" value="RadC"/>
    <property type="match status" value="1"/>
</dbReference>
<evidence type="ECO:0000256" key="6">
    <source>
        <dbReference type="ARBA" id="ARBA00023049"/>
    </source>
</evidence>
<evidence type="ECO:0000313" key="9">
    <source>
        <dbReference type="Proteomes" id="UP000824180"/>
    </source>
</evidence>
<dbReference type="InterPro" id="IPR001405">
    <property type="entry name" value="UPF0758"/>
</dbReference>
<dbReference type="InterPro" id="IPR020891">
    <property type="entry name" value="UPF0758_CS"/>
</dbReference>
<accession>A0A9E2NUJ4</accession>
<evidence type="ECO:0000256" key="1">
    <source>
        <dbReference type="ARBA" id="ARBA00010243"/>
    </source>
</evidence>
<reference evidence="8" key="2">
    <citation type="submission" date="2021-04" db="EMBL/GenBank/DDBJ databases">
        <authorList>
            <person name="Gilroy R."/>
        </authorList>
    </citation>
    <scope>NUCLEOTIDE SEQUENCE</scope>
    <source>
        <strain evidence="8">876</strain>
    </source>
</reference>
<evidence type="ECO:0000256" key="2">
    <source>
        <dbReference type="ARBA" id="ARBA00022670"/>
    </source>
</evidence>
<keyword evidence="3" id="KW-0479">Metal-binding</keyword>
<evidence type="ECO:0000256" key="4">
    <source>
        <dbReference type="ARBA" id="ARBA00022801"/>
    </source>
</evidence>
<sequence length="212" mass="24341">MLTQETSSYFAAVGHILLNGSKESEELYREFIRCYPTPNDLKNLTLDERMTFIKKHRGAEKVFMAILLGKLVLQSKSDLRGHAYSSQLLSREMMDRLSGENQESLYLVGTDVHNEIIDIKQMFVGGLSECNVYPDQIFHRALLQSANGIAIIHNHPSGNVEPSAADMRMMERLERGSKLLGITFLDFLIVSQDNYYSFRENQAFQERRDQKK</sequence>
<dbReference type="CDD" id="cd08071">
    <property type="entry name" value="MPN_DUF2466"/>
    <property type="match status" value="1"/>
</dbReference>
<reference evidence="8" key="1">
    <citation type="journal article" date="2021" name="PeerJ">
        <title>Extensive microbial diversity within the chicken gut microbiome revealed by metagenomics and culture.</title>
        <authorList>
            <person name="Gilroy R."/>
            <person name="Ravi A."/>
            <person name="Getino M."/>
            <person name="Pursley I."/>
            <person name="Horton D.L."/>
            <person name="Alikhan N.F."/>
            <person name="Baker D."/>
            <person name="Gharbi K."/>
            <person name="Hall N."/>
            <person name="Watson M."/>
            <person name="Adriaenssens E.M."/>
            <person name="Foster-Nyarko E."/>
            <person name="Jarju S."/>
            <person name="Secka A."/>
            <person name="Antonio M."/>
            <person name="Oren A."/>
            <person name="Chaudhuri R.R."/>
            <person name="La Ragione R."/>
            <person name="Hildebrand F."/>
            <person name="Pallen M.J."/>
        </authorList>
    </citation>
    <scope>NUCLEOTIDE SEQUENCE</scope>
    <source>
        <strain evidence="8">876</strain>
    </source>
</reference>
<organism evidence="8 9">
    <name type="scientific">Candidatus Limosilactobacillus merdavium</name>
    <dbReference type="NCBI Taxonomy" id="2838651"/>
    <lineage>
        <taxon>Bacteria</taxon>
        <taxon>Bacillati</taxon>
        <taxon>Bacillota</taxon>
        <taxon>Bacilli</taxon>
        <taxon>Lactobacillales</taxon>
        <taxon>Lactobacillaceae</taxon>
        <taxon>Limosilactobacillus</taxon>
    </lineage>
</organism>
<protein>
    <submittedName>
        <fullName evidence="8">JAB domain-containing protein</fullName>
    </submittedName>
</protein>